<organism evidence="2 3">
    <name type="scientific">Dorea amylophila</name>
    <dbReference type="NCBI Taxonomy" id="2981789"/>
    <lineage>
        <taxon>Bacteria</taxon>
        <taxon>Bacillati</taxon>
        <taxon>Bacillota</taxon>
        <taxon>Clostridia</taxon>
        <taxon>Lachnospirales</taxon>
        <taxon>Lachnospiraceae</taxon>
        <taxon>Dorea</taxon>
    </lineage>
</organism>
<proteinExistence type="predicted"/>
<dbReference type="EMBL" id="JBITRD010000002">
    <property type="protein sequence ID" value="MFI7844063.1"/>
    <property type="molecule type" value="Genomic_DNA"/>
</dbReference>
<keyword evidence="2" id="KW-0328">Glycosyltransferase</keyword>
<dbReference type="InterPro" id="IPR001296">
    <property type="entry name" value="Glyco_trans_1"/>
</dbReference>
<evidence type="ECO:0000313" key="2">
    <source>
        <dbReference type="EMBL" id="MFI7844063.1"/>
    </source>
</evidence>
<keyword evidence="3" id="KW-1185">Reference proteome</keyword>
<reference evidence="2 3" key="1">
    <citation type="submission" date="2024-08" db="EMBL/GenBank/DDBJ databases">
        <authorList>
            <person name="Vancuren S.J."/>
            <person name="Allen-Vercoe E."/>
        </authorList>
    </citation>
    <scope>NUCLEOTIDE SEQUENCE [LARGE SCALE GENOMIC DNA]</scope>
    <source>
        <strain evidence="2 3">16-6-I_42_FAA</strain>
    </source>
</reference>
<dbReference type="RefSeq" id="WP_396568804.1">
    <property type="nucleotide sequence ID" value="NZ_JBITRD010000002.1"/>
</dbReference>
<accession>A0ABW8AW69</accession>
<dbReference type="EC" id="2.4.-.-" evidence="2"/>
<protein>
    <submittedName>
        <fullName evidence="2">Glycosyltransferase</fullName>
        <ecNumber evidence="2">2.4.-.-</ecNumber>
    </submittedName>
</protein>
<dbReference type="Pfam" id="PF00534">
    <property type="entry name" value="Glycos_transf_1"/>
    <property type="match status" value="1"/>
</dbReference>
<dbReference type="GO" id="GO:0016757">
    <property type="term" value="F:glycosyltransferase activity"/>
    <property type="evidence" value="ECO:0007669"/>
    <property type="project" value="UniProtKB-KW"/>
</dbReference>
<dbReference type="PANTHER" id="PTHR12526:SF630">
    <property type="entry name" value="GLYCOSYLTRANSFERASE"/>
    <property type="match status" value="1"/>
</dbReference>
<sequence length="404" mass="47234">MKKKILFIISTLRCGGAEHALISLLNVMDYDKYEIDLLILCKEGMFYKDKIPSKVNIVEPDISVSAVLEPTVNNMWKCVKYGKWKYIKMHLKRIKDERLKKEKITQNFWSEYWMKYRDYIKPLNKEYDVSIGYLEGLSNYFCIDKVSAKCKIGWMHTNYADSNQNKKVDALYFPKFDYMATMSEAATETLKNEFPEIKKNIYTIHNILDESEVQKLAEEDVEEIIDKKNKFTIVSVGNILPVKGYDMAVKACAELVQEGIELKWYVVGRKDQAEEIEELIRKYNLEDEFILLGVRKNPYKYMEAADIYVQCSRYEGFSTTIREAKLLCKPIVATNCQGIKEQIQDGVNGILTEIDARSIYEGVHRLINDEKLRMKCTEKLKEDLKNSNEIKMELTKLYRLLDGE</sequence>
<gene>
    <name evidence="2" type="ORF">ACIF0M_00675</name>
</gene>
<evidence type="ECO:0000313" key="3">
    <source>
        <dbReference type="Proteomes" id="UP001614216"/>
    </source>
</evidence>
<evidence type="ECO:0000259" key="1">
    <source>
        <dbReference type="Pfam" id="PF00534"/>
    </source>
</evidence>
<dbReference type="PANTHER" id="PTHR12526">
    <property type="entry name" value="GLYCOSYLTRANSFERASE"/>
    <property type="match status" value="1"/>
</dbReference>
<comment type="caution">
    <text evidence="2">The sequence shown here is derived from an EMBL/GenBank/DDBJ whole genome shotgun (WGS) entry which is preliminary data.</text>
</comment>
<dbReference type="CDD" id="cd03811">
    <property type="entry name" value="GT4_GT28_WabH-like"/>
    <property type="match status" value="1"/>
</dbReference>
<dbReference type="Gene3D" id="3.40.50.2000">
    <property type="entry name" value="Glycogen Phosphorylase B"/>
    <property type="match status" value="2"/>
</dbReference>
<feature type="domain" description="Glycosyl transferase family 1" evidence="1">
    <location>
        <begin position="222"/>
        <end position="381"/>
    </location>
</feature>
<dbReference type="SUPFAM" id="SSF53756">
    <property type="entry name" value="UDP-Glycosyltransferase/glycogen phosphorylase"/>
    <property type="match status" value="1"/>
</dbReference>
<dbReference type="Proteomes" id="UP001614216">
    <property type="component" value="Unassembled WGS sequence"/>
</dbReference>
<keyword evidence="2" id="KW-0808">Transferase</keyword>
<name>A0ABW8AW69_9FIRM</name>